<reference evidence="2" key="1">
    <citation type="submission" date="2021-03" db="EMBL/GenBank/DDBJ databases">
        <authorList>
            <person name="Bekaert M."/>
        </authorList>
    </citation>
    <scope>NUCLEOTIDE SEQUENCE</scope>
</reference>
<organism evidence="2 3">
    <name type="scientific">Mytilus edulis</name>
    <name type="common">Blue mussel</name>
    <dbReference type="NCBI Taxonomy" id="6550"/>
    <lineage>
        <taxon>Eukaryota</taxon>
        <taxon>Metazoa</taxon>
        <taxon>Spiralia</taxon>
        <taxon>Lophotrochozoa</taxon>
        <taxon>Mollusca</taxon>
        <taxon>Bivalvia</taxon>
        <taxon>Autobranchia</taxon>
        <taxon>Pteriomorphia</taxon>
        <taxon>Mytilida</taxon>
        <taxon>Mytiloidea</taxon>
        <taxon>Mytilidae</taxon>
        <taxon>Mytilinae</taxon>
        <taxon>Mytilus</taxon>
    </lineage>
</organism>
<evidence type="ECO:0000313" key="2">
    <source>
        <dbReference type="EMBL" id="CAG2214096.1"/>
    </source>
</evidence>
<gene>
    <name evidence="2" type="ORF">MEDL_27983</name>
</gene>
<feature type="region of interest" description="Disordered" evidence="1">
    <location>
        <begin position="1"/>
        <end position="20"/>
    </location>
</feature>
<evidence type="ECO:0000256" key="1">
    <source>
        <dbReference type="SAM" id="MobiDB-lite"/>
    </source>
</evidence>
<keyword evidence="3" id="KW-1185">Reference proteome</keyword>
<sequence>MWTSDNNRNQSSYKTVWTSDNRPPAIQHLITPNTYQTVGHLDNKPPTNQHQITTNQSTNHQAWTSDNRPPTIQHTKQCGLQITDHQPINIPNNHQPINIPNSVTSDTTNQKYQIGWTSDNRPPTNQHTKSVDSDNRPPTYQHQSVHLIIDHQPINIPNSVDI</sequence>
<dbReference type="EMBL" id="CAJPWZ010001399">
    <property type="protein sequence ID" value="CAG2214096.1"/>
    <property type="molecule type" value="Genomic_DNA"/>
</dbReference>
<dbReference type="AlphaFoldDB" id="A0A8S3S7B2"/>
<feature type="compositionally biased region" description="Polar residues" evidence="1">
    <location>
        <begin position="115"/>
        <end position="128"/>
    </location>
</feature>
<dbReference type="Proteomes" id="UP000683360">
    <property type="component" value="Unassembled WGS sequence"/>
</dbReference>
<proteinExistence type="predicted"/>
<comment type="caution">
    <text evidence="2">The sequence shown here is derived from an EMBL/GenBank/DDBJ whole genome shotgun (WGS) entry which is preliminary data.</text>
</comment>
<protein>
    <submittedName>
        <fullName evidence="2">Uncharacterized protein</fullName>
    </submittedName>
</protein>
<accession>A0A8S3S7B2</accession>
<feature type="region of interest" description="Disordered" evidence="1">
    <location>
        <begin position="115"/>
        <end position="139"/>
    </location>
</feature>
<feature type="region of interest" description="Disordered" evidence="1">
    <location>
        <begin position="48"/>
        <end position="69"/>
    </location>
</feature>
<evidence type="ECO:0000313" key="3">
    <source>
        <dbReference type="Proteomes" id="UP000683360"/>
    </source>
</evidence>
<name>A0A8S3S7B2_MYTED</name>